<keyword evidence="1 7" id="KW-0596">Phosphopantetheine</keyword>
<feature type="coiled-coil region" evidence="10">
    <location>
        <begin position="3"/>
        <end position="30"/>
    </location>
</feature>
<dbReference type="InterPro" id="IPR009081">
    <property type="entry name" value="PP-bd_ACP"/>
</dbReference>
<keyword evidence="2 7" id="KW-0444">Lipid biosynthesis</keyword>
<dbReference type="NCBIfam" id="TIGR00517">
    <property type="entry name" value="acyl_carrier"/>
    <property type="match status" value="1"/>
</dbReference>
<evidence type="ECO:0000256" key="9">
    <source>
        <dbReference type="RuleBase" id="RU003545"/>
    </source>
</evidence>
<dbReference type="NCBIfam" id="NF002150">
    <property type="entry name" value="PRK00982.1-4"/>
    <property type="match status" value="1"/>
</dbReference>
<evidence type="ECO:0000256" key="4">
    <source>
        <dbReference type="ARBA" id="ARBA00022832"/>
    </source>
</evidence>
<comment type="similarity">
    <text evidence="7">Belongs to the acyl carrier protein (ACP) family.</text>
</comment>
<dbReference type="Pfam" id="PF00550">
    <property type="entry name" value="PP-binding"/>
    <property type="match status" value="1"/>
</dbReference>
<dbReference type="PANTHER" id="PTHR20863">
    <property type="entry name" value="ACYL CARRIER PROTEIN"/>
    <property type="match status" value="1"/>
</dbReference>
<keyword evidence="7" id="KW-0963">Cytoplasm</keyword>
<comment type="PTM">
    <text evidence="7">4'-phosphopantetheine is transferred from CoA to a specific serine of apo-ACP by AcpS. This modification is essential for activity because fatty acids are bound in thioester linkage to the sulfhydryl of the prosthetic group.</text>
</comment>
<dbReference type="InterPro" id="IPR003231">
    <property type="entry name" value="ACP"/>
</dbReference>
<comment type="caution">
    <text evidence="12">The sequence shown here is derived from an EMBL/GenBank/DDBJ whole genome shotgun (WGS) entry which is preliminary data.</text>
</comment>
<sequence length="73" mass="8496">MKEKVLELIAEQFDKDIDELNEEMSFIDDLNADSVDIVELVMSIEDEFSVEIEDEELENLKTIGDVLEFIEEL</sequence>
<evidence type="ECO:0000256" key="1">
    <source>
        <dbReference type="ARBA" id="ARBA00022450"/>
    </source>
</evidence>
<dbReference type="NCBIfam" id="NF002148">
    <property type="entry name" value="PRK00982.1-2"/>
    <property type="match status" value="1"/>
</dbReference>
<evidence type="ECO:0000259" key="11">
    <source>
        <dbReference type="PROSITE" id="PS50075"/>
    </source>
</evidence>
<proteinExistence type="inferred from homology"/>
<dbReference type="InterPro" id="IPR036736">
    <property type="entry name" value="ACP-like_sf"/>
</dbReference>
<dbReference type="InterPro" id="IPR006162">
    <property type="entry name" value="Ppantetheine_attach_site"/>
</dbReference>
<keyword evidence="3 7" id="KW-0597">Phosphoprotein</keyword>
<dbReference type="PROSITE" id="PS00012">
    <property type="entry name" value="PHOSPHOPANTETHEINE"/>
    <property type="match status" value="1"/>
</dbReference>
<dbReference type="EMBL" id="JAGGLJ010000005">
    <property type="protein sequence ID" value="MBP2025166.1"/>
    <property type="molecule type" value="Genomic_DNA"/>
</dbReference>
<comment type="pathway">
    <text evidence="7 9">Lipid metabolism; fatty acid biosynthesis.</text>
</comment>
<comment type="subcellular location">
    <subcellularLocation>
        <location evidence="7">Cytoplasm</location>
    </subcellularLocation>
</comment>
<evidence type="ECO:0000256" key="10">
    <source>
        <dbReference type="SAM" id="Coils"/>
    </source>
</evidence>
<gene>
    <name evidence="7" type="primary">acpP</name>
    <name evidence="12" type="ORF">J2Z71_000691</name>
</gene>
<reference evidence="12 13" key="1">
    <citation type="submission" date="2021-03" db="EMBL/GenBank/DDBJ databases">
        <title>Genomic Encyclopedia of Type Strains, Phase IV (KMG-IV): sequencing the most valuable type-strain genomes for metagenomic binning, comparative biology and taxonomic classification.</title>
        <authorList>
            <person name="Goeker M."/>
        </authorList>
    </citation>
    <scope>NUCLEOTIDE SEQUENCE [LARGE SCALE GENOMIC DNA]</scope>
    <source>
        <strain evidence="12 13">DSM 27563</strain>
    </source>
</reference>
<feature type="modified residue" description="O-(pantetheine 4'-phosphoryl)serine" evidence="7">
    <location>
        <position position="34"/>
    </location>
</feature>
<evidence type="ECO:0000256" key="2">
    <source>
        <dbReference type="ARBA" id="ARBA00022516"/>
    </source>
</evidence>
<evidence type="ECO:0000313" key="12">
    <source>
        <dbReference type="EMBL" id="MBP2025166.1"/>
    </source>
</evidence>
<dbReference type="Gene3D" id="1.10.1200.10">
    <property type="entry name" value="ACP-like"/>
    <property type="match status" value="1"/>
</dbReference>
<dbReference type="RefSeq" id="WP_210060463.1">
    <property type="nucleotide sequence ID" value="NZ_JAGGLJ010000005.1"/>
</dbReference>
<dbReference type="Proteomes" id="UP001519306">
    <property type="component" value="Unassembled WGS sequence"/>
</dbReference>
<organism evidence="12 13">
    <name type="scientific">Peptoniphilus stercorisuis</name>
    <dbReference type="NCBI Taxonomy" id="1436965"/>
    <lineage>
        <taxon>Bacteria</taxon>
        <taxon>Bacillati</taxon>
        <taxon>Bacillota</taxon>
        <taxon>Tissierellia</taxon>
        <taxon>Tissierellales</taxon>
        <taxon>Peptoniphilaceae</taxon>
        <taxon>Peptoniphilus</taxon>
    </lineage>
</organism>
<name>A0ABS4KBK4_9FIRM</name>
<evidence type="ECO:0000256" key="7">
    <source>
        <dbReference type="HAMAP-Rule" id="MF_01217"/>
    </source>
</evidence>
<comment type="PTM">
    <text evidence="9">4'-phosphopantetheine is transferred from CoA to a specific serine of apo-ACP by acpS.</text>
</comment>
<evidence type="ECO:0000256" key="3">
    <source>
        <dbReference type="ARBA" id="ARBA00022553"/>
    </source>
</evidence>
<dbReference type="PANTHER" id="PTHR20863:SF76">
    <property type="entry name" value="CARRIER DOMAIN-CONTAINING PROTEIN"/>
    <property type="match status" value="1"/>
</dbReference>
<keyword evidence="4 7" id="KW-0276">Fatty acid metabolism</keyword>
<keyword evidence="10" id="KW-0175">Coiled coil</keyword>
<comment type="function">
    <text evidence="7 9">Carrier of the growing fatty acid chain in fatty acid biosynthesis.</text>
</comment>
<evidence type="ECO:0000313" key="13">
    <source>
        <dbReference type="Proteomes" id="UP001519306"/>
    </source>
</evidence>
<dbReference type="HAMAP" id="MF_01217">
    <property type="entry name" value="Acyl_carrier"/>
    <property type="match status" value="1"/>
</dbReference>
<feature type="domain" description="Carrier" evidence="11">
    <location>
        <begin position="1"/>
        <end position="73"/>
    </location>
</feature>
<evidence type="ECO:0000256" key="6">
    <source>
        <dbReference type="ARBA" id="ARBA00023160"/>
    </source>
</evidence>
<accession>A0ABS4KBK4</accession>
<evidence type="ECO:0000256" key="8">
    <source>
        <dbReference type="NCBIfam" id="TIGR00517"/>
    </source>
</evidence>
<evidence type="ECO:0000256" key="5">
    <source>
        <dbReference type="ARBA" id="ARBA00023098"/>
    </source>
</evidence>
<dbReference type="PROSITE" id="PS50075">
    <property type="entry name" value="CARRIER"/>
    <property type="match status" value="1"/>
</dbReference>
<keyword evidence="5 7" id="KW-0443">Lipid metabolism</keyword>
<dbReference type="SUPFAM" id="SSF47336">
    <property type="entry name" value="ACP-like"/>
    <property type="match status" value="1"/>
</dbReference>
<protein>
    <recommendedName>
        <fullName evidence="7 8">Acyl carrier protein</fullName>
        <shortName evidence="7">ACP</shortName>
    </recommendedName>
</protein>
<keyword evidence="6 7" id="KW-0275">Fatty acid biosynthesis</keyword>
<keyword evidence="13" id="KW-1185">Reference proteome</keyword>